<keyword evidence="3" id="KW-1185">Reference proteome</keyword>
<gene>
    <name evidence="2" type="ORF">NTEN_LOCUS6527</name>
</gene>
<reference evidence="2 3" key="1">
    <citation type="submission" date="2020-02" db="EMBL/GenBank/DDBJ databases">
        <authorList>
            <person name="Ferguson B K."/>
        </authorList>
    </citation>
    <scope>NUCLEOTIDE SEQUENCE [LARGE SCALE GENOMIC DNA]</scope>
</reference>
<organism evidence="2 3">
    <name type="scientific">Nesidiocoris tenuis</name>
    <dbReference type="NCBI Taxonomy" id="355587"/>
    <lineage>
        <taxon>Eukaryota</taxon>
        <taxon>Metazoa</taxon>
        <taxon>Ecdysozoa</taxon>
        <taxon>Arthropoda</taxon>
        <taxon>Hexapoda</taxon>
        <taxon>Insecta</taxon>
        <taxon>Pterygota</taxon>
        <taxon>Neoptera</taxon>
        <taxon>Paraneoptera</taxon>
        <taxon>Hemiptera</taxon>
        <taxon>Heteroptera</taxon>
        <taxon>Panheteroptera</taxon>
        <taxon>Cimicomorpha</taxon>
        <taxon>Miridae</taxon>
        <taxon>Dicyphina</taxon>
        <taxon>Nesidiocoris</taxon>
    </lineage>
</organism>
<keyword evidence="1" id="KW-0175">Coiled coil</keyword>
<sequence length="392" mass="46394">MDDHYHLVIEKEQESRSCVLLEKDRKIEYLNKEIAVLQVALKEKDNEILEKQCSLLESQNNYIMLEKQCKLMQITTDDMNQWKMAVEKSEEELETMKESYLKEINNLKYKLQERDDQVNGLKSSLDRAFKRIDDVCLKKVLMENEFKQKVDELLREKSVEVEVEVNKRVEAEQKLVETYEGLVELRKRFEEEVTKNKNIEMAQKVLEHEYTIKIFCPSALCRTPYAVRCQSSERWWRRRMEEVESLCANREGELRRRLDNATIATSQAVLERTRLANEKIRLQCELRRKENSTHTEIIGIFLKDMRAELEQRILELEEANQELTQNFKTLWSAQPTSDVESPLLFSRQRSHPTSDYTSDPDQLENKNLVVLHKSAKRKLEKVENLALVLGYG</sequence>
<dbReference type="AlphaFoldDB" id="A0A6H5GD04"/>
<accession>A0A6H5GD04</accession>
<proteinExistence type="predicted"/>
<protein>
    <submittedName>
        <fullName evidence="2">Uncharacterized protein</fullName>
    </submittedName>
</protein>
<feature type="coiled-coil region" evidence="1">
    <location>
        <begin position="27"/>
        <end position="110"/>
    </location>
</feature>
<evidence type="ECO:0000313" key="3">
    <source>
        <dbReference type="Proteomes" id="UP000479000"/>
    </source>
</evidence>
<dbReference type="OrthoDB" id="6627311at2759"/>
<evidence type="ECO:0000256" key="1">
    <source>
        <dbReference type="SAM" id="Coils"/>
    </source>
</evidence>
<dbReference type="EMBL" id="CADCXU010009852">
    <property type="protein sequence ID" value="CAB0000740.1"/>
    <property type="molecule type" value="Genomic_DNA"/>
</dbReference>
<name>A0A6H5GD04_9HEMI</name>
<evidence type="ECO:0000313" key="2">
    <source>
        <dbReference type="EMBL" id="CAB0000740.1"/>
    </source>
</evidence>
<dbReference type="Proteomes" id="UP000479000">
    <property type="component" value="Unassembled WGS sequence"/>
</dbReference>
<feature type="coiled-coil region" evidence="1">
    <location>
        <begin position="272"/>
        <end position="326"/>
    </location>
</feature>